<name>A0A8I1W8H0_PLESH</name>
<sequence length="293" mass="32229">MQTRSDDLAILVTVIDSGSFSAAADVLDIQVARVSRAVSKIEKQLGVSILNRTTRRLELTDEGRHFVDAVRAGLQLLQQAEEDLIARGELPRGHLRVDAASPFVFQQLVPLIGPFREAYPDITLELTSNEGFVDLLEKKTDVAIRIGRLTDSTLHARPLGRSALYVVASPEYLCQRGLPKSASELTQHSIIGFLGAKALNQWPLKQFPNLEPTLTCSNGEIVRQLALSGNGIACLSGFMVKKDIAEGRLVPLLEQEKIAGSEREQVNAVFYKSSSVAKRISVFLDFIQPRLQL</sequence>
<dbReference type="Pfam" id="PF03466">
    <property type="entry name" value="LysR_substrate"/>
    <property type="match status" value="1"/>
</dbReference>
<proteinExistence type="inferred from homology"/>
<evidence type="ECO:0000259" key="5">
    <source>
        <dbReference type="PROSITE" id="PS50931"/>
    </source>
</evidence>
<evidence type="ECO:0000256" key="2">
    <source>
        <dbReference type="ARBA" id="ARBA00023015"/>
    </source>
</evidence>
<evidence type="ECO:0000256" key="3">
    <source>
        <dbReference type="ARBA" id="ARBA00023125"/>
    </source>
</evidence>
<dbReference type="GO" id="GO:0003700">
    <property type="term" value="F:DNA-binding transcription factor activity"/>
    <property type="evidence" value="ECO:0007669"/>
    <property type="project" value="InterPro"/>
</dbReference>
<organism evidence="6 7">
    <name type="scientific">Plesiomonas shigelloides</name>
    <name type="common">Aeromonas shigelloides</name>
    <dbReference type="NCBI Taxonomy" id="703"/>
    <lineage>
        <taxon>Bacteria</taxon>
        <taxon>Pseudomonadati</taxon>
        <taxon>Pseudomonadota</taxon>
        <taxon>Gammaproteobacteria</taxon>
        <taxon>Enterobacterales</taxon>
        <taxon>Enterobacteriaceae</taxon>
        <taxon>Plesiomonas</taxon>
    </lineage>
</organism>
<dbReference type="Gene3D" id="1.10.10.10">
    <property type="entry name" value="Winged helix-like DNA-binding domain superfamily/Winged helix DNA-binding domain"/>
    <property type="match status" value="1"/>
</dbReference>
<dbReference type="PANTHER" id="PTHR30537">
    <property type="entry name" value="HTH-TYPE TRANSCRIPTIONAL REGULATOR"/>
    <property type="match status" value="1"/>
</dbReference>
<keyword evidence="2" id="KW-0805">Transcription regulation</keyword>
<dbReference type="PANTHER" id="PTHR30537:SF20">
    <property type="entry name" value="TRANSCRIPTIONAL REGULATORY PROTEIN"/>
    <property type="match status" value="1"/>
</dbReference>
<evidence type="ECO:0000256" key="4">
    <source>
        <dbReference type="ARBA" id="ARBA00023163"/>
    </source>
</evidence>
<dbReference type="Proteomes" id="UP000664658">
    <property type="component" value="Unassembled WGS sequence"/>
</dbReference>
<dbReference type="SUPFAM" id="SSF53850">
    <property type="entry name" value="Periplasmic binding protein-like II"/>
    <property type="match status" value="1"/>
</dbReference>
<keyword evidence="3" id="KW-0238">DNA-binding</keyword>
<dbReference type="InterPro" id="IPR000847">
    <property type="entry name" value="LysR_HTH_N"/>
</dbReference>
<dbReference type="AlphaFoldDB" id="A0A8I1W8H0"/>
<evidence type="ECO:0000256" key="1">
    <source>
        <dbReference type="ARBA" id="ARBA00009437"/>
    </source>
</evidence>
<keyword evidence="4" id="KW-0804">Transcription</keyword>
<evidence type="ECO:0000313" key="6">
    <source>
        <dbReference type="EMBL" id="MBO1109308.1"/>
    </source>
</evidence>
<gene>
    <name evidence="6" type="ORF">J2R62_14000</name>
</gene>
<evidence type="ECO:0000313" key="7">
    <source>
        <dbReference type="Proteomes" id="UP000664658"/>
    </source>
</evidence>
<dbReference type="InterPro" id="IPR036390">
    <property type="entry name" value="WH_DNA-bd_sf"/>
</dbReference>
<comment type="similarity">
    <text evidence="1">Belongs to the LysR transcriptional regulatory family.</text>
</comment>
<dbReference type="EMBL" id="JAFNAA010000017">
    <property type="protein sequence ID" value="MBO1109308.1"/>
    <property type="molecule type" value="Genomic_DNA"/>
</dbReference>
<reference evidence="6" key="1">
    <citation type="submission" date="2021-03" db="EMBL/GenBank/DDBJ databases">
        <title>Plesiomonas shigelloides zfcc0051, isolated from zebrafish feces.</title>
        <authorList>
            <person name="Vanderhoek Z."/>
            <person name="Gaulke C."/>
        </authorList>
    </citation>
    <scope>NUCLEOTIDE SEQUENCE</scope>
    <source>
        <strain evidence="6">Zfcc0051</strain>
    </source>
</reference>
<dbReference type="InterPro" id="IPR005119">
    <property type="entry name" value="LysR_subst-bd"/>
</dbReference>
<feature type="domain" description="HTH lysR-type" evidence="5">
    <location>
        <begin position="1"/>
        <end position="60"/>
    </location>
</feature>
<dbReference type="PROSITE" id="PS50931">
    <property type="entry name" value="HTH_LYSR"/>
    <property type="match status" value="1"/>
</dbReference>
<dbReference type="GO" id="GO:0043565">
    <property type="term" value="F:sequence-specific DNA binding"/>
    <property type="evidence" value="ECO:0007669"/>
    <property type="project" value="TreeGrafter"/>
</dbReference>
<comment type="caution">
    <text evidence="6">The sequence shown here is derived from an EMBL/GenBank/DDBJ whole genome shotgun (WGS) entry which is preliminary data.</text>
</comment>
<dbReference type="GO" id="GO:0006351">
    <property type="term" value="P:DNA-templated transcription"/>
    <property type="evidence" value="ECO:0007669"/>
    <property type="project" value="TreeGrafter"/>
</dbReference>
<dbReference type="SUPFAM" id="SSF46785">
    <property type="entry name" value="Winged helix' DNA-binding domain"/>
    <property type="match status" value="1"/>
</dbReference>
<dbReference type="FunFam" id="1.10.10.10:FF:000001">
    <property type="entry name" value="LysR family transcriptional regulator"/>
    <property type="match status" value="1"/>
</dbReference>
<dbReference type="Pfam" id="PF00126">
    <property type="entry name" value="HTH_1"/>
    <property type="match status" value="1"/>
</dbReference>
<dbReference type="Gene3D" id="3.40.190.10">
    <property type="entry name" value="Periplasmic binding protein-like II"/>
    <property type="match status" value="2"/>
</dbReference>
<protein>
    <submittedName>
        <fullName evidence="6">LysR family transcriptional regulator</fullName>
    </submittedName>
</protein>
<accession>A0A8I1W8H0</accession>
<dbReference type="InterPro" id="IPR058163">
    <property type="entry name" value="LysR-type_TF_proteobact-type"/>
</dbReference>
<dbReference type="InterPro" id="IPR036388">
    <property type="entry name" value="WH-like_DNA-bd_sf"/>
</dbReference>